<accession>A0ACB5T8S5</accession>
<dbReference type="EMBL" id="BSXS01005026">
    <property type="protein sequence ID" value="GME83842.1"/>
    <property type="molecule type" value="Genomic_DNA"/>
</dbReference>
<dbReference type="Proteomes" id="UP001165064">
    <property type="component" value="Unassembled WGS sequence"/>
</dbReference>
<evidence type="ECO:0000313" key="2">
    <source>
        <dbReference type="Proteomes" id="UP001165064"/>
    </source>
</evidence>
<evidence type="ECO:0000313" key="1">
    <source>
        <dbReference type="EMBL" id="GME83842.1"/>
    </source>
</evidence>
<sequence>MNGFTTLANGLTISDEVLGYGSHGTVVFKGSFENRPVAVKRMLIDFYDVASHEIELLQESDDHSNVVRYFCSQQNDRFLYIALELCSASLEDVIERKNDSSAALFAKLDRVNVLYQVANGIHHLHLLKIVHRDIKPQNILVVPPKKLPVRKKSSDGGDSEEEESPVRLLISDFGLCKKLEADQSSFKATTAHAAGTSGWRAPELLVEEMEVTSEASEYSGDTNFQISSDAYSSLSNDHNRRLTRSIDIFSAGCVFYYVLSNGCHPFGDRYLREGNIIRGQYNLDQLNSLPDRFEARDLISKMISHEPSKRPDMALIMKHPYFWTIEKKLEFLLKVSDRFEVERRDPPSETLLLLEAIASRVIGSKGWVPKFDSVFMDNLGKYRKYNSMKIMDLLRALRNKYHHFQDLPEVLAKQMGPLPDGFYWFFVGKFPNMLMETYKLIEGNLKDDESFKSFF</sequence>
<reference evidence="1" key="1">
    <citation type="submission" date="2023-04" db="EMBL/GenBank/DDBJ databases">
        <title>Ambrosiozyma monospora NBRC 10751.</title>
        <authorList>
            <person name="Ichikawa N."/>
            <person name="Sato H."/>
            <person name="Tonouchi N."/>
        </authorList>
    </citation>
    <scope>NUCLEOTIDE SEQUENCE</scope>
    <source>
        <strain evidence="1">NBRC 10751</strain>
    </source>
</reference>
<comment type="caution">
    <text evidence="1">The sequence shown here is derived from an EMBL/GenBank/DDBJ whole genome shotgun (WGS) entry which is preliminary data.</text>
</comment>
<proteinExistence type="predicted"/>
<keyword evidence="2" id="KW-1185">Reference proteome</keyword>
<protein>
    <submittedName>
        <fullName evidence="1">Unnamed protein product</fullName>
    </submittedName>
</protein>
<name>A0ACB5T8S5_AMBMO</name>
<gene>
    <name evidence="1" type="ORF">Amon02_000644100</name>
</gene>
<organism evidence="1 2">
    <name type="scientific">Ambrosiozyma monospora</name>
    <name type="common">Yeast</name>
    <name type="synonym">Endomycopsis monosporus</name>
    <dbReference type="NCBI Taxonomy" id="43982"/>
    <lineage>
        <taxon>Eukaryota</taxon>
        <taxon>Fungi</taxon>
        <taxon>Dikarya</taxon>
        <taxon>Ascomycota</taxon>
        <taxon>Saccharomycotina</taxon>
        <taxon>Pichiomycetes</taxon>
        <taxon>Pichiales</taxon>
        <taxon>Pichiaceae</taxon>
        <taxon>Ambrosiozyma</taxon>
    </lineage>
</organism>